<gene>
    <name evidence="1" type="ORF">MJO28_008328</name>
</gene>
<sequence>MPSTTQSEPQSTPTQRFQKRKPTKATLAIDRNTDDENPTQPLKKARKPPTKKKEEDEATLEIDCNTDEDENPTKPLKKARKAPVKKNEEDGISYH</sequence>
<evidence type="ECO:0000313" key="2">
    <source>
        <dbReference type="Proteomes" id="UP001060170"/>
    </source>
</evidence>
<dbReference type="EMBL" id="CM045872">
    <property type="protein sequence ID" value="KAI7949507.1"/>
    <property type="molecule type" value="Genomic_DNA"/>
</dbReference>
<reference evidence="2" key="1">
    <citation type="journal article" date="2018" name="BMC Genomics">
        <title>Genomic insights into host adaptation between the wheat stripe rust pathogen (Puccinia striiformis f. sp. tritici) and the barley stripe rust pathogen (Puccinia striiformis f. sp. hordei).</title>
        <authorList>
            <person name="Xia C."/>
            <person name="Wang M."/>
            <person name="Yin C."/>
            <person name="Cornejo O.E."/>
            <person name="Hulbert S.H."/>
            <person name="Chen X."/>
        </authorList>
    </citation>
    <scope>NUCLEOTIDE SEQUENCE [LARGE SCALE GENOMIC DNA]</scope>
    <source>
        <strain evidence="2">93-210</strain>
    </source>
</reference>
<dbReference type="Proteomes" id="UP001060170">
    <property type="component" value="Chromosome 8"/>
</dbReference>
<keyword evidence="2" id="KW-1185">Reference proteome</keyword>
<reference evidence="1 2" key="3">
    <citation type="journal article" date="2022" name="Microbiol. Spectr.">
        <title>Folding features and dynamics of 3D genome architecture in plant fungal pathogens.</title>
        <authorList>
            <person name="Xia C."/>
        </authorList>
    </citation>
    <scope>NUCLEOTIDE SEQUENCE [LARGE SCALE GENOMIC DNA]</scope>
    <source>
        <strain evidence="1 2">93-210</strain>
    </source>
</reference>
<comment type="caution">
    <text evidence="1">The sequence shown here is derived from an EMBL/GenBank/DDBJ whole genome shotgun (WGS) entry which is preliminary data.</text>
</comment>
<name>A0ACC0EAN8_9BASI</name>
<evidence type="ECO:0000313" key="1">
    <source>
        <dbReference type="EMBL" id="KAI7949507.1"/>
    </source>
</evidence>
<reference evidence="2" key="2">
    <citation type="journal article" date="2018" name="Mol. Plant Microbe Interact.">
        <title>Genome sequence resources for the wheat stripe rust pathogen (Puccinia striiformis f. sp. tritici) and the barley stripe rust pathogen (Puccinia striiformis f. sp. hordei).</title>
        <authorList>
            <person name="Xia C."/>
            <person name="Wang M."/>
            <person name="Yin C."/>
            <person name="Cornejo O.E."/>
            <person name="Hulbert S.H."/>
            <person name="Chen X."/>
        </authorList>
    </citation>
    <scope>NUCLEOTIDE SEQUENCE [LARGE SCALE GENOMIC DNA]</scope>
    <source>
        <strain evidence="2">93-210</strain>
    </source>
</reference>
<accession>A0ACC0EAN8</accession>
<organism evidence="1 2">
    <name type="scientific">Puccinia striiformis f. sp. tritici</name>
    <dbReference type="NCBI Taxonomy" id="168172"/>
    <lineage>
        <taxon>Eukaryota</taxon>
        <taxon>Fungi</taxon>
        <taxon>Dikarya</taxon>
        <taxon>Basidiomycota</taxon>
        <taxon>Pucciniomycotina</taxon>
        <taxon>Pucciniomycetes</taxon>
        <taxon>Pucciniales</taxon>
        <taxon>Pucciniaceae</taxon>
        <taxon>Puccinia</taxon>
    </lineage>
</organism>
<proteinExistence type="predicted"/>
<protein>
    <submittedName>
        <fullName evidence="1">Uncharacterized protein</fullName>
    </submittedName>
</protein>